<dbReference type="Proteomes" id="UP000286791">
    <property type="component" value="Unassembled WGS sequence"/>
</dbReference>
<proteinExistence type="predicted"/>
<reference evidence="3 10" key="1">
    <citation type="submission" date="2016-09" db="EMBL/GenBank/DDBJ databases">
        <title>Campylobacter from American crows.</title>
        <authorList>
            <person name="Weis A.M."/>
            <person name="Weimer B.C."/>
            <person name="Townsend A.K."/>
            <person name="Taff C."/>
        </authorList>
    </citation>
    <scope>NUCLEOTIDE SEQUENCE [LARGE SCALE GENOMIC DNA]</scope>
    <source>
        <strain evidence="3 10">BCW_3791</strain>
    </source>
</reference>
<reference evidence="2 9" key="3">
    <citation type="submission" date="2019-10" db="EMBL/GenBank/DDBJ databases">
        <authorList>
            <consortium name="PulseNet: The National Subtyping Network for Foodborne Disease Surveillance"/>
            <person name="Tarr C.L."/>
            <person name="Trees E."/>
            <person name="Katz L.S."/>
            <person name="Carleton-Romer H.A."/>
            <person name="Stroika S."/>
            <person name="Kucerova Z."/>
            <person name="Roache K.F."/>
            <person name="Sabol A.L."/>
            <person name="Besser J."/>
            <person name="Gerner-Smidt P."/>
        </authorList>
    </citation>
    <scope>NUCLEOTIDE SEQUENCE [LARGE SCALE GENOMIC DNA]</scope>
    <source>
        <strain evidence="2 9">PNUSAC012091</strain>
    </source>
</reference>
<dbReference type="EMBL" id="MJVJ01000046">
    <property type="protein sequence ID" value="OEV49498.1"/>
    <property type="molecule type" value="Genomic_DNA"/>
</dbReference>
<name>A0A1E7NU10_CAMJU</name>
<dbReference type="EMBL" id="PRCE01000183">
    <property type="protein sequence ID" value="RTJ97292.1"/>
    <property type="molecule type" value="Genomic_DNA"/>
</dbReference>
<dbReference type="InterPro" id="IPR013417">
    <property type="entry name" value="CHP02588"/>
</dbReference>
<evidence type="ECO:0000313" key="8">
    <source>
        <dbReference type="Proteomes" id="UP000287237"/>
    </source>
</evidence>
<dbReference type="RefSeq" id="WP_002870863.1">
    <property type="nucleotide sequence ID" value="NZ_CAKJUK010000021.1"/>
</dbReference>
<dbReference type="EMBL" id="PRCK01000009">
    <property type="protein sequence ID" value="RTJ94607.1"/>
    <property type="molecule type" value="Genomic_DNA"/>
</dbReference>
<evidence type="ECO:0000313" key="2">
    <source>
        <dbReference type="EMBL" id="ECZ5737541.1"/>
    </source>
</evidence>
<gene>
    <name evidence="3" type="ORF">AJY60_02215</name>
    <name evidence="5" type="ORF">C3H42_08640</name>
    <name evidence="6" type="ORF">C3H48_09965</name>
    <name evidence="4" type="ORF">C3H57_02495</name>
    <name evidence="2" type="ORF">F8Y55_02565</name>
</gene>
<evidence type="ECO:0000313" key="9">
    <source>
        <dbReference type="Proteomes" id="UP000421425"/>
    </source>
</evidence>
<dbReference type="Pfam" id="PF09624">
    <property type="entry name" value="DUF2393"/>
    <property type="match status" value="1"/>
</dbReference>
<dbReference type="Proteomes" id="UP000288507">
    <property type="component" value="Unassembled WGS sequence"/>
</dbReference>
<dbReference type="Proteomes" id="UP000421425">
    <property type="component" value="Unassembled WGS sequence"/>
</dbReference>
<evidence type="ECO:0000313" key="4">
    <source>
        <dbReference type="EMBL" id="RTJ80400.1"/>
    </source>
</evidence>
<evidence type="ECO:0000313" key="10">
    <source>
        <dbReference type="Proteomes" id="UP000865560"/>
    </source>
</evidence>
<keyword evidence="1" id="KW-0472">Membrane</keyword>
<keyword evidence="1" id="KW-0812">Transmembrane</keyword>
<dbReference type="Proteomes" id="UP000287237">
    <property type="component" value="Unassembled WGS sequence"/>
</dbReference>
<evidence type="ECO:0000256" key="1">
    <source>
        <dbReference type="SAM" id="Phobius"/>
    </source>
</evidence>
<dbReference type="EMBL" id="PRBV01000002">
    <property type="protein sequence ID" value="RTJ80400.1"/>
    <property type="molecule type" value="Genomic_DNA"/>
</dbReference>
<feature type="transmembrane region" description="Helical" evidence="1">
    <location>
        <begin position="47"/>
        <end position="66"/>
    </location>
</feature>
<keyword evidence="1" id="KW-1133">Transmembrane helix</keyword>
<evidence type="ECO:0000313" key="3">
    <source>
        <dbReference type="EMBL" id="OEV49498.1"/>
    </source>
</evidence>
<dbReference type="AlphaFoldDB" id="A0A1E7NU10"/>
<evidence type="ECO:0000313" key="6">
    <source>
        <dbReference type="EMBL" id="RTJ97292.1"/>
    </source>
</evidence>
<reference evidence="7 8" key="2">
    <citation type="journal article" date="2019" name="Appl. Environ. Microbiol.">
        <title>Population genetics and characterization of Campylobacter jejuni isolates in western jackdaws and game birds in Finland.</title>
        <authorList>
            <person name="Kovanen S."/>
            <person name="Rossi M."/>
            <person name="Pohja-Mykra M."/>
            <person name="Nieminen T."/>
            <person name="Raunio-Saarnisto M."/>
            <person name="Sauvala M."/>
            <person name="Fredriksson-Ahomaa M."/>
            <person name="Hanninen M.L."/>
            <person name="Kivisto R."/>
        </authorList>
    </citation>
    <scope>NUCLEOTIDE SEQUENCE [LARGE SCALE GENOMIC DNA]</scope>
    <source>
        <strain evidence="5 8">CB296</strain>
        <strain evidence="6 7">CB304</strain>
        <strain evidence="4">CB313</strain>
    </source>
</reference>
<accession>A0A1E7NU10</accession>
<dbReference type="EMBL" id="AALHBX010000003">
    <property type="protein sequence ID" value="ECZ5737541.1"/>
    <property type="molecule type" value="Genomic_DNA"/>
</dbReference>
<dbReference type="Proteomes" id="UP000865560">
    <property type="component" value="Unassembled WGS sequence"/>
</dbReference>
<evidence type="ECO:0000313" key="5">
    <source>
        <dbReference type="EMBL" id="RTJ94607.1"/>
    </source>
</evidence>
<protein>
    <submittedName>
        <fullName evidence="5">DUF2393 domain-containing protein</fullName>
    </submittedName>
</protein>
<organism evidence="5 8">
    <name type="scientific">Campylobacter jejuni</name>
    <dbReference type="NCBI Taxonomy" id="197"/>
    <lineage>
        <taxon>Bacteria</taxon>
        <taxon>Pseudomonadati</taxon>
        <taxon>Campylobacterota</taxon>
        <taxon>Epsilonproteobacteria</taxon>
        <taxon>Campylobacterales</taxon>
        <taxon>Campylobacteraceae</taxon>
        <taxon>Campylobacter</taxon>
    </lineage>
</organism>
<sequence length="176" mass="21057">MEKLREIVLFYTTHLYLVDYMLILLVFFLFTCVLLLCVFLRHRPIAALFIIAFDIIVCFLVYIYGYKLIDNEVRTRKTAITDQKIIQSSNDLIVDFNITNNSKNNFKECKITAKIFADKIPNDNIIEEYKKKFIPFRQKSREIKDLKKNATQFQRIAFENFNYENNYTIRLVSECF</sequence>
<comment type="caution">
    <text evidence="5">The sequence shown here is derived from an EMBL/GenBank/DDBJ whole genome shotgun (WGS) entry which is preliminary data.</text>
</comment>
<evidence type="ECO:0000313" key="7">
    <source>
        <dbReference type="Proteomes" id="UP000286791"/>
    </source>
</evidence>